<dbReference type="Proteomes" id="UP000824120">
    <property type="component" value="Chromosome 6"/>
</dbReference>
<comment type="caution">
    <text evidence="6">The sequence shown here is derived from an EMBL/GenBank/DDBJ whole genome shotgun (WGS) entry which is preliminary data.</text>
</comment>
<protein>
    <submittedName>
        <fullName evidence="6">Uncharacterized protein</fullName>
    </submittedName>
</protein>
<accession>A0A9J5YM72</accession>
<proteinExistence type="inferred from homology"/>
<evidence type="ECO:0000256" key="1">
    <source>
        <dbReference type="ARBA" id="ARBA00010617"/>
    </source>
</evidence>
<dbReference type="OrthoDB" id="2789670at2759"/>
<dbReference type="SUPFAM" id="SSF48264">
    <property type="entry name" value="Cytochrome P450"/>
    <property type="match status" value="1"/>
</dbReference>
<dbReference type="Gene3D" id="1.10.630.10">
    <property type="entry name" value="Cytochrome P450"/>
    <property type="match status" value="1"/>
</dbReference>
<evidence type="ECO:0000313" key="7">
    <source>
        <dbReference type="Proteomes" id="UP000824120"/>
    </source>
</evidence>
<evidence type="ECO:0000256" key="4">
    <source>
        <dbReference type="ARBA" id="ARBA00023004"/>
    </source>
</evidence>
<comment type="similarity">
    <text evidence="1">Belongs to the cytochrome P450 family.</text>
</comment>
<evidence type="ECO:0000313" key="6">
    <source>
        <dbReference type="EMBL" id="KAG5601497.1"/>
    </source>
</evidence>
<dbReference type="PANTHER" id="PTHR47950">
    <property type="entry name" value="CYTOCHROME P450, FAMILY 76, SUBFAMILY C, POLYPEPTIDE 5-RELATED"/>
    <property type="match status" value="1"/>
</dbReference>
<keyword evidence="3" id="KW-0479">Metal-binding</keyword>
<dbReference type="GO" id="GO:0020037">
    <property type="term" value="F:heme binding"/>
    <property type="evidence" value="ECO:0007669"/>
    <property type="project" value="InterPro"/>
</dbReference>
<keyword evidence="5" id="KW-0503">Monooxygenase</keyword>
<dbReference type="AlphaFoldDB" id="A0A9J5YM72"/>
<gene>
    <name evidence="6" type="ORF">H5410_032867</name>
</gene>
<evidence type="ECO:0000256" key="5">
    <source>
        <dbReference type="ARBA" id="ARBA00023033"/>
    </source>
</evidence>
<keyword evidence="7" id="KW-1185">Reference proteome</keyword>
<keyword evidence="4" id="KW-0408">Iron</keyword>
<keyword evidence="2" id="KW-0349">Heme</keyword>
<organism evidence="6 7">
    <name type="scientific">Solanum commersonii</name>
    <name type="common">Commerson's wild potato</name>
    <name type="synonym">Commerson's nightshade</name>
    <dbReference type="NCBI Taxonomy" id="4109"/>
    <lineage>
        <taxon>Eukaryota</taxon>
        <taxon>Viridiplantae</taxon>
        <taxon>Streptophyta</taxon>
        <taxon>Embryophyta</taxon>
        <taxon>Tracheophyta</taxon>
        <taxon>Spermatophyta</taxon>
        <taxon>Magnoliopsida</taxon>
        <taxon>eudicotyledons</taxon>
        <taxon>Gunneridae</taxon>
        <taxon>Pentapetalae</taxon>
        <taxon>asterids</taxon>
        <taxon>lamiids</taxon>
        <taxon>Solanales</taxon>
        <taxon>Solanaceae</taxon>
        <taxon>Solanoideae</taxon>
        <taxon>Solaneae</taxon>
        <taxon>Solanum</taxon>
    </lineage>
</organism>
<dbReference type="InterPro" id="IPR036396">
    <property type="entry name" value="Cyt_P450_sf"/>
</dbReference>
<sequence>MTLQLGSLTTIVVSSTEVAKEILHKHDETFLARIVPVAITAQPNPEATLAWVNGDHMWKKREGFSAAFATTLNLISNMIFSINIVDPEFKKAHEFKELAWTIMEDVRLHEIFEENIEKSVEARAAGMKKKGDFFGYTS</sequence>
<name>A0A9J5YM72_SOLCO</name>
<dbReference type="GO" id="GO:0016705">
    <property type="term" value="F:oxidoreductase activity, acting on paired donors, with incorporation or reduction of molecular oxygen"/>
    <property type="evidence" value="ECO:0007669"/>
    <property type="project" value="InterPro"/>
</dbReference>
<evidence type="ECO:0000256" key="3">
    <source>
        <dbReference type="ARBA" id="ARBA00022723"/>
    </source>
</evidence>
<keyword evidence="5" id="KW-0560">Oxidoreductase</keyword>
<dbReference type="GO" id="GO:0004497">
    <property type="term" value="F:monooxygenase activity"/>
    <property type="evidence" value="ECO:0007669"/>
    <property type="project" value="UniProtKB-KW"/>
</dbReference>
<dbReference type="EMBL" id="JACXVP010000006">
    <property type="protein sequence ID" value="KAG5601497.1"/>
    <property type="molecule type" value="Genomic_DNA"/>
</dbReference>
<dbReference type="PANTHER" id="PTHR47950:SF44">
    <property type="entry name" value="CYTOCHROME P450, FAMILY 76, SUBFAMILY C, POLYPEPTIDE 5-RELATED"/>
    <property type="match status" value="1"/>
</dbReference>
<reference evidence="6 7" key="1">
    <citation type="submission" date="2020-09" db="EMBL/GenBank/DDBJ databases">
        <title>De no assembly of potato wild relative species, Solanum commersonii.</title>
        <authorList>
            <person name="Cho K."/>
        </authorList>
    </citation>
    <scope>NUCLEOTIDE SEQUENCE [LARGE SCALE GENOMIC DNA]</scope>
    <source>
        <strain evidence="6">LZ3.2</strain>
        <tissue evidence="6">Leaf</tissue>
    </source>
</reference>
<evidence type="ECO:0000256" key="2">
    <source>
        <dbReference type="ARBA" id="ARBA00022617"/>
    </source>
</evidence>
<dbReference type="GO" id="GO:0005506">
    <property type="term" value="F:iron ion binding"/>
    <property type="evidence" value="ECO:0007669"/>
    <property type="project" value="InterPro"/>
</dbReference>